<evidence type="ECO:0000313" key="2">
    <source>
        <dbReference type="EMBL" id="GMU11408.1"/>
    </source>
</evidence>
<keyword evidence="1" id="KW-0812">Transmembrane</keyword>
<protein>
    <recommendedName>
        <fullName evidence="4">Glycerophosphoryl diester phosphodiesterase membrane domain-containing protein</fullName>
    </recommendedName>
</protein>
<organism evidence="2 3">
    <name type="scientific">Corallococcus caeni</name>
    <dbReference type="NCBI Taxonomy" id="3082388"/>
    <lineage>
        <taxon>Bacteria</taxon>
        <taxon>Pseudomonadati</taxon>
        <taxon>Myxococcota</taxon>
        <taxon>Myxococcia</taxon>
        <taxon>Myxococcales</taxon>
        <taxon>Cystobacterineae</taxon>
        <taxon>Myxococcaceae</taxon>
        <taxon>Corallococcus</taxon>
    </lineage>
</organism>
<feature type="transmembrane region" description="Helical" evidence="1">
    <location>
        <begin position="257"/>
        <end position="281"/>
    </location>
</feature>
<reference evidence="2 3" key="1">
    <citation type="journal article" date="2024" name="Arch. Microbiol.">
        <title>Corallococcus caeni sp. nov., a novel myxobacterium isolated from activated sludge.</title>
        <authorList>
            <person name="Tomita S."/>
            <person name="Nakai R."/>
            <person name="Kuroda K."/>
            <person name="Kurashita H."/>
            <person name="Hatamoto M."/>
            <person name="Yamaguchi T."/>
            <person name="Narihiro T."/>
        </authorList>
    </citation>
    <scope>NUCLEOTIDE SEQUENCE [LARGE SCALE GENOMIC DNA]</scope>
    <source>
        <strain evidence="2 3">NO1</strain>
    </source>
</reference>
<accession>A0ABQ6R566</accession>
<gene>
    <name evidence="2" type="ORF">ASNO1_76620</name>
</gene>
<keyword evidence="1" id="KW-1133">Transmembrane helix</keyword>
<sequence length="356" mass="37400">MKAALCCAAVTPSPTSVELRPLAIGEIIDRAATFWRAHLKPLFVLCLGFDLLNYIAVKAFTVAMTRTVGVLPGLGKAPAGTDPTQALTQSGIALGLMIVLYVFLVWNFWVATTAAARYVIPSQLGEPVRPSEGLRRAVSRLGTLTATYLLSILWSVGVTALLCLPGSIVMGLGVVAAVTGKGSGGGTALSIALIIIGAIVLGLGALAAVLWYFLRFMLLPPVLAMEDVGAWAAFKRSGALLKGRVEPGFMGRGTVRAMVLSTVVGGILIAVSLVSGLPAWIVRLAYGGNLLDPAAQAAIPQALLVPAELLQVVGQSFFTPLSFVVSAFFYVDMRVRREGLDLERRIATSEPVTQSP</sequence>
<name>A0ABQ6R566_9BACT</name>
<evidence type="ECO:0000256" key="1">
    <source>
        <dbReference type="SAM" id="Phobius"/>
    </source>
</evidence>
<feature type="transmembrane region" description="Helical" evidence="1">
    <location>
        <begin position="312"/>
        <end position="331"/>
    </location>
</feature>
<dbReference type="Proteomes" id="UP001342631">
    <property type="component" value="Unassembled WGS sequence"/>
</dbReference>
<evidence type="ECO:0000313" key="3">
    <source>
        <dbReference type="Proteomes" id="UP001342631"/>
    </source>
</evidence>
<feature type="transmembrane region" description="Helical" evidence="1">
    <location>
        <begin position="92"/>
        <end position="120"/>
    </location>
</feature>
<comment type="caution">
    <text evidence="2">The sequence shown here is derived from an EMBL/GenBank/DDBJ whole genome shotgun (WGS) entry which is preliminary data.</text>
</comment>
<dbReference type="EMBL" id="BTTX01000013">
    <property type="protein sequence ID" value="GMU11408.1"/>
    <property type="molecule type" value="Genomic_DNA"/>
</dbReference>
<keyword evidence="1" id="KW-0472">Membrane</keyword>
<keyword evidence="3" id="KW-1185">Reference proteome</keyword>
<evidence type="ECO:0008006" key="4">
    <source>
        <dbReference type="Google" id="ProtNLM"/>
    </source>
</evidence>
<proteinExistence type="predicted"/>
<feature type="transmembrane region" description="Helical" evidence="1">
    <location>
        <begin position="188"/>
        <end position="214"/>
    </location>
</feature>
<feature type="transmembrane region" description="Helical" evidence="1">
    <location>
        <begin position="141"/>
        <end position="168"/>
    </location>
</feature>